<evidence type="ECO:0000256" key="2">
    <source>
        <dbReference type="ARBA" id="ARBA00022603"/>
    </source>
</evidence>
<dbReference type="PANTHER" id="PTHR43191:SF2">
    <property type="entry name" value="RRNA METHYLTRANSFERASE 3, MITOCHONDRIAL"/>
    <property type="match status" value="1"/>
</dbReference>
<dbReference type="Proteomes" id="UP000282930">
    <property type="component" value="Chromosome"/>
</dbReference>
<feature type="domain" description="RNA 2-O ribose methyltransferase substrate binding" evidence="4">
    <location>
        <begin position="37"/>
        <end position="117"/>
    </location>
</feature>
<organism evidence="5 6">
    <name type="scientific">Caldicellulosiruptor changbaiensis</name>
    <dbReference type="NCBI Taxonomy" id="1222016"/>
    <lineage>
        <taxon>Bacteria</taxon>
        <taxon>Bacillati</taxon>
        <taxon>Bacillota</taxon>
        <taxon>Bacillota incertae sedis</taxon>
        <taxon>Caldicellulosiruptorales</taxon>
        <taxon>Caldicellulosiruptoraceae</taxon>
        <taxon>Caldicellulosiruptor</taxon>
    </lineage>
</organism>
<dbReference type="EMBL" id="CP034791">
    <property type="protein sequence ID" value="AZT90497.1"/>
    <property type="molecule type" value="Genomic_DNA"/>
</dbReference>
<evidence type="ECO:0000256" key="3">
    <source>
        <dbReference type="ARBA" id="ARBA00022679"/>
    </source>
</evidence>
<proteinExistence type="inferred from homology"/>
<dbReference type="InterPro" id="IPR029064">
    <property type="entry name" value="Ribosomal_eL30-like_sf"/>
</dbReference>
<reference evidence="5 6" key="1">
    <citation type="submission" date="2018-12" db="EMBL/GenBank/DDBJ databases">
        <title>Genome sequence from the cellulolytic species, Caldicellulosiruptor changbaiensis.</title>
        <authorList>
            <person name="Blumer-Schuette S.E."/>
            <person name="Mendoza C."/>
        </authorList>
    </citation>
    <scope>NUCLEOTIDE SEQUENCE [LARGE SCALE GENOMIC DNA]</scope>
    <source>
        <strain evidence="5 6">CBS-Z</strain>
    </source>
</reference>
<dbReference type="GO" id="GO:0006396">
    <property type="term" value="P:RNA processing"/>
    <property type="evidence" value="ECO:0007669"/>
    <property type="project" value="InterPro"/>
</dbReference>
<dbReference type="GO" id="GO:0032259">
    <property type="term" value="P:methylation"/>
    <property type="evidence" value="ECO:0007669"/>
    <property type="project" value="UniProtKB-KW"/>
</dbReference>
<evidence type="ECO:0000259" key="4">
    <source>
        <dbReference type="SMART" id="SM00967"/>
    </source>
</evidence>
<dbReference type="GO" id="GO:0003723">
    <property type="term" value="F:RNA binding"/>
    <property type="evidence" value="ECO:0007669"/>
    <property type="project" value="InterPro"/>
</dbReference>
<accession>A0A3T0D5Z9</accession>
<dbReference type="SUPFAM" id="SSF75217">
    <property type="entry name" value="alpha/beta knot"/>
    <property type="match status" value="1"/>
</dbReference>
<dbReference type="CDD" id="cd18095">
    <property type="entry name" value="SpoU-like_rRNA-MTase"/>
    <property type="match status" value="1"/>
</dbReference>
<evidence type="ECO:0000313" key="5">
    <source>
        <dbReference type="EMBL" id="AZT90497.1"/>
    </source>
</evidence>
<dbReference type="InterPro" id="IPR051259">
    <property type="entry name" value="rRNA_Methyltransferase"/>
</dbReference>
<dbReference type="InterPro" id="IPR029026">
    <property type="entry name" value="tRNA_m1G_MTases_N"/>
</dbReference>
<dbReference type="SUPFAM" id="SSF55315">
    <property type="entry name" value="L30e-like"/>
    <property type="match status" value="1"/>
</dbReference>
<protein>
    <submittedName>
        <fullName evidence="5">RNA methyltransferase</fullName>
    </submittedName>
</protein>
<dbReference type="InterPro" id="IPR013123">
    <property type="entry name" value="SpoU_subst-bd"/>
</dbReference>
<dbReference type="Pfam" id="PF00588">
    <property type="entry name" value="SpoU_methylase"/>
    <property type="match status" value="1"/>
</dbReference>
<dbReference type="GO" id="GO:0008173">
    <property type="term" value="F:RNA methyltransferase activity"/>
    <property type="evidence" value="ECO:0007669"/>
    <property type="project" value="InterPro"/>
</dbReference>
<dbReference type="InterPro" id="IPR053888">
    <property type="entry name" value="MRM3-like_sub_bind"/>
</dbReference>
<dbReference type="Pfam" id="PF22435">
    <property type="entry name" value="MRM3-like_sub_bind"/>
    <property type="match status" value="1"/>
</dbReference>
<dbReference type="GO" id="GO:0005737">
    <property type="term" value="C:cytoplasm"/>
    <property type="evidence" value="ECO:0007669"/>
    <property type="project" value="UniProtKB-ARBA"/>
</dbReference>
<gene>
    <name evidence="5" type="ORF">ELD05_07465</name>
</gene>
<comment type="similarity">
    <text evidence="1">Belongs to the class IV-like SAM-binding methyltransferase superfamily. RNA methyltransferase TrmH family.</text>
</comment>
<keyword evidence="2 5" id="KW-0489">Methyltransferase</keyword>
<dbReference type="InterPro" id="IPR001537">
    <property type="entry name" value="SpoU_MeTrfase"/>
</dbReference>
<keyword evidence="3 5" id="KW-0808">Transferase</keyword>
<dbReference type="SMART" id="SM00967">
    <property type="entry name" value="SpoU_sub_bind"/>
    <property type="match status" value="1"/>
</dbReference>
<evidence type="ECO:0000256" key="1">
    <source>
        <dbReference type="ARBA" id="ARBA00007228"/>
    </source>
</evidence>
<dbReference type="Gene3D" id="3.30.1330.30">
    <property type="match status" value="1"/>
</dbReference>
<dbReference type="PANTHER" id="PTHR43191">
    <property type="entry name" value="RRNA METHYLTRANSFERASE 3"/>
    <property type="match status" value="1"/>
</dbReference>
<dbReference type="KEGG" id="ccha:ELD05_07465"/>
<name>A0A3T0D5Z9_9FIRM</name>
<evidence type="ECO:0000313" key="6">
    <source>
        <dbReference type="Proteomes" id="UP000282930"/>
    </source>
</evidence>
<dbReference type="Gene3D" id="3.40.1280.10">
    <property type="match status" value="1"/>
</dbReference>
<dbReference type="AlphaFoldDB" id="A0A3T0D5Z9"/>
<keyword evidence="6" id="KW-1185">Reference proteome</keyword>
<dbReference type="RefSeq" id="WP_127351937.1">
    <property type="nucleotide sequence ID" value="NZ_CP034791.1"/>
</dbReference>
<dbReference type="InterPro" id="IPR029028">
    <property type="entry name" value="Alpha/beta_knot_MTases"/>
</dbReference>
<sequence length="271" mass="30387">MSTNRKIELITSKENECIKRLKKLHDKKHREELKAFLVEGVKAVKEALDYAIEDINLLIFSQEASKKYEEFFSRCISLLNSGKLKRIVQVPEKIFEHISTTTTPQGVLAECSFFDKELDVLKKHNRVVVIDSVQDPGNLGTIIRCADAFGFECVITVNGTVDVYNPKVVRSAMGSMFHVDVVREKKKEELVGTLKKRGFALYVTTPYGDVDISKLSIDDRFAIVIGNESRGVDVAFLENATKKVKISMPGKAESLNSAVAAAIVLYELRKK</sequence>